<accession>A0A446BQS1</accession>
<feature type="signal peptide" evidence="2">
    <location>
        <begin position="1"/>
        <end position="17"/>
    </location>
</feature>
<organism evidence="3 4">
    <name type="scientific">Thermothielavioides terrestris</name>
    <dbReference type="NCBI Taxonomy" id="2587410"/>
    <lineage>
        <taxon>Eukaryota</taxon>
        <taxon>Fungi</taxon>
        <taxon>Dikarya</taxon>
        <taxon>Ascomycota</taxon>
        <taxon>Pezizomycotina</taxon>
        <taxon>Sordariomycetes</taxon>
        <taxon>Sordariomycetidae</taxon>
        <taxon>Sordariales</taxon>
        <taxon>Chaetomiaceae</taxon>
        <taxon>Thermothielavioides</taxon>
    </lineage>
</organism>
<evidence type="ECO:0000313" key="4">
    <source>
        <dbReference type="Proteomes" id="UP000289323"/>
    </source>
</evidence>
<name>A0A446BQS1_9PEZI</name>
<reference evidence="3 4" key="1">
    <citation type="submission" date="2018-04" db="EMBL/GenBank/DDBJ databases">
        <authorList>
            <person name="Huttner S."/>
            <person name="Dainat J."/>
        </authorList>
    </citation>
    <scope>NUCLEOTIDE SEQUENCE [LARGE SCALE GENOMIC DNA]</scope>
</reference>
<dbReference type="AlphaFoldDB" id="A0A446BQS1"/>
<proteinExistence type="predicted"/>
<gene>
    <name evidence="3" type="ORF">TT172_LOCUS7276</name>
</gene>
<protein>
    <submittedName>
        <fullName evidence="3">53225288-ca68-4d82-913f-8fed08fa8300</fullName>
    </submittedName>
</protein>
<keyword evidence="2" id="KW-0732">Signal</keyword>
<evidence type="ECO:0000256" key="2">
    <source>
        <dbReference type="SAM" id="SignalP"/>
    </source>
</evidence>
<feature type="region of interest" description="Disordered" evidence="1">
    <location>
        <begin position="244"/>
        <end position="313"/>
    </location>
</feature>
<dbReference type="EMBL" id="OUUZ01000013">
    <property type="protein sequence ID" value="SPQ24857.1"/>
    <property type="molecule type" value="Genomic_DNA"/>
</dbReference>
<evidence type="ECO:0000313" key="3">
    <source>
        <dbReference type="EMBL" id="SPQ24857.1"/>
    </source>
</evidence>
<dbReference type="Proteomes" id="UP000289323">
    <property type="component" value="Unassembled WGS sequence"/>
</dbReference>
<feature type="chain" id="PRO_5019440792" evidence="2">
    <location>
        <begin position="18"/>
        <end position="451"/>
    </location>
</feature>
<feature type="compositionally biased region" description="Low complexity" evidence="1">
    <location>
        <begin position="244"/>
        <end position="282"/>
    </location>
</feature>
<sequence length="451" mass="46208">MKAIPSLVLAGAGLALAATGRSLGRRDASLFKRTGYNLCESDCNLAGKAYPDKHTFQLMLENYWSEQCPPIYIGSDANAPTATSKVCLDIIDADIYFNFSSFPGYTYQDAAVTWKLIGNLATPDQWSPPPPPASTVSCGPNPSGDGLVCKLPFSDILGASASSSIEELLAGMCPNGDSAGLGLYLEFAGDVLSAADGSVAQFQQSPPCTARDATGQCTARDTSYSYIEMAYRCSVCDTAPACQTSTSSSTSSTTTSTTTSTSSTSTTTTSTTSTTSSTTTTSTPPPVATSCSGGTAFGYQPPAGTTPKSTPLDTLSGQGCNRWGWYMTPTLAELQSGSVFGPLYVGAGGNDISKATNVGIWSAAADGAGRVTVLYALDPGYGLAEVHVDLACLPLAKCAPGQYTFGQSGLPDLPTFVAGAGGELKYPSCRAGSKAALIVHAAVDVIGGAFP</sequence>
<evidence type="ECO:0000256" key="1">
    <source>
        <dbReference type="SAM" id="MobiDB-lite"/>
    </source>
</evidence>